<organism evidence="4 5">
    <name type="scientific">Microbacterium terricola</name>
    <dbReference type="NCBI Taxonomy" id="344163"/>
    <lineage>
        <taxon>Bacteria</taxon>
        <taxon>Bacillati</taxon>
        <taxon>Actinomycetota</taxon>
        <taxon>Actinomycetes</taxon>
        <taxon>Micrococcales</taxon>
        <taxon>Microbacteriaceae</taxon>
        <taxon>Microbacterium</taxon>
    </lineage>
</organism>
<evidence type="ECO:0000313" key="4">
    <source>
        <dbReference type="EMBL" id="BDV32285.1"/>
    </source>
</evidence>
<dbReference type="PANTHER" id="PTHR42715">
    <property type="entry name" value="BETA-GLUCOSIDASE"/>
    <property type="match status" value="1"/>
</dbReference>
<dbReference type="Gene3D" id="3.40.50.1700">
    <property type="entry name" value="Glycoside hydrolase family 3 C-terminal domain"/>
    <property type="match status" value="1"/>
</dbReference>
<dbReference type="InterPro" id="IPR050288">
    <property type="entry name" value="Cellulose_deg_GH3"/>
</dbReference>
<evidence type="ECO:0000313" key="5">
    <source>
        <dbReference type="Proteomes" id="UP001317779"/>
    </source>
</evidence>
<dbReference type="SUPFAM" id="SSF52279">
    <property type="entry name" value="Beta-D-glucan exohydrolase, C-terminal domain"/>
    <property type="match status" value="1"/>
</dbReference>
<dbReference type="InterPro" id="IPR001764">
    <property type="entry name" value="Glyco_hydro_3_N"/>
</dbReference>
<dbReference type="PANTHER" id="PTHR42715:SF10">
    <property type="entry name" value="BETA-GLUCOSIDASE"/>
    <property type="match status" value="1"/>
</dbReference>
<evidence type="ECO:0000256" key="1">
    <source>
        <dbReference type="ARBA" id="ARBA00005336"/>
    </source>
</evidence>
<dbReference type="Pfam" id="PF00933">
    <property type="entry name" value="Glyco_hydro_3"/>
    <property type="match status" value="1"/>
</dbReference>
<keyword evidence="5" id="KW-1185">Reference proteome</keyword>
<dbReference type="Pfam" id="PF01915">
    <property type="entry name" value="Glyco_hydro_3_C"/>
    <property type="match status" value="1"/>
</dbReference>
<dbReference type="EMBL" id="AP027141">
    <property type="protein sequence ID" value="BDV32285.1"/>
    <property type="molecule type" value="Genomic_DNA"/>
</dbReference>
<gene>
    <name evidence="4" type="ORF">Microterr_29450</name>
</gene>
<dbReference type="Pfam" id="PF14310">
    <property type="entry name" value="Fn3-like"/>
    <property type="match status" value="1"/>
</dbReference>
<comment type="similarity">
    <text evidence="1">Belongs to the glycosyl hydrolase 3 family.</text>
</comment>
<sequence length="818" mass="86741">MYEEVLSDVDESVLADLCARLTLEEKVLLLTGRDSWSTHPLPSIGLRSMVLSDGPAGVRGATWDERSPSVNFPSPSALAASWDRTVVRAVGEQLGREAARKGVDVVLAPTINIQRSPYGGRHFEAFSEDPLVTSELAAAYVAGIQSQAVGATAKHYVANDSETDRFTVDVQVDERSLREVYLRAFEGPVIDGGAWLVMSAYNSVNGARATENELLRSPLEDDWGFDGVVVSDWTAVRSLQSAQFPQDLVMPGPSGPWGDALVRAVRAGEIDERIVDRKVIRMLRLAGRVGAIDGVAASPITEVSTDARATARVAATAGSVLLRNEAILPLAAPASIALVGEGMRHPRTQGGGSATVIPAEVVTPLGAVTARFPDSTTTWSLGAVVGTGLSDLPLDSFHAPDGTPGMQVVYLNQHGEILASETRRASEVVSFEAESLALRSAVIELRLAYRPEDQHPTEFPFGVAGLCDFEVFVDGALAHQGRLRTGPGDDPAAAVLHPPSTSFLLPRAGEEVAITVRLRPVEGGIPDALSFRVGLPPRDDDPDALIAQAVSAAAAAEIAVVMVSTSPEVESEGFDRTTLALPGRQDDLVHAVAAANPHTIVIVNAGSPVLMPWVDDVAAVLAMWFPGQEVGAALADMLSGDAEPGGRLAVTWPADEQSVPVSNVTPDDGRLAYTEGIHVGYRAWLRTDATPAFEFGFGLGYGQWALTDANAPERASAGSDVDLSVTLANTGSRMTKAVVQVYVERVETSSIDRPERWLAAFKATGIPAAESRHLRITVPARAFATWTADGWVTEPGEYRLVIGTSVAKELQSIPIRLG</sequence>
<dbReference type="PRINTS" id="PR00133">
    <property type="entry name" value="GLHYDRLASE3"/>
</dbReference>
<keyword evidence="2 4" id="KW-0378">Hydrolase</keyword>
<protein>
    <submittedName>
        <fullName evidence="4">Glycosyl hydrolase</fullName>
    </submittedName>
</protein>
<dbReference type="Gene3D" id="2.60.40.10">
    <property type="entry name" value="Immunoglobulins"/>
    <property type="match status" value="1"/>
</dbReference>
<dbReference type="InterPro" id="IPR036962">
    <property type="entry name" value="Glyco_hydro_3_N_sf"/>
</dbReference>
<dbReference type="InterPro" id="IPR017853">
    <property type="entry name" value="GH"/>
</dbReference>
<dbReference type="InterPro" id="IPR036881">
    <property type="entry name" value="Glyco_hydro_3_C_sf"/>
</dbReference>
<accession>A0ABM8E3B0</accession>
<dbReference type="Gene3D" id="2.60.120.260">
    <property type="entry name" value="Galactose-binding domain-like"/>
    <property type="match status" value="1"/>
</dbReference>
<evidence type="ECO:0000259" key="3">
    <source>
        <dbReference type="SMART" id="SM01217"/>
    </source>
</evidence>
<feature type="domain" description="Fibronectin type III-like" evidence="3">
    <location>
        <begin position="737"/>
        <end position="806"/>
    </location>
</feature>
<dbReference type="SUPFAM" id="SSF51445">
    <property type="entry name" value="(Trans)glycosidases"/>
    <property type="match status" value="1"/>
</dbReference>
<reference evidence="4 5" key="1">
    <citation type="submission" date="2022-12" db="EMBL/GenBank/DDBJ databases">
        <title>Microbacterium terricola strain KV-448 chromosome, complete genome.</title>
        <authorList>
            <person name="Oshima T."/>
            <person name="Moriya T."/>
            <person name="Bessho Y."/>
        </authorList>
    </citation>
    <scope>NUCLEOTIDE SEQUENCE [LARGE SCALE GENOMIC DNA]</scope>
    <source>
        <strain evidence="4 5">KV-448</strain>
    </source>
</reference>
<dbReference type="GO" id="GO:0016787">
    <property type="term" value="F:hydrolase activity"/>
    <property type="evidence" value="ECO:0007669"/>
    <property type="project" value="UniProtKB-KW"/>
</dbReference>
<dbReference type="SMART" id="SM01217">
    <property type="entry name" value="Fn3_like"/>
    <property type="match status" value="1"/>
</dbReference>
<dbReference type="RefSeq" id="WP_263797048.1">
    <property type="nucleotide sequence ID" value="NZ_AP027141.1"/>
</dbReference>
<dbReference type="InterPro" id="IPR002772">
    <property type="entry name" value="Glyco_hydro_3_C"/>
</dbReference>
<dbReference type="Proteomes" id="UP001317779">
    <property type="component" value="Chromosome"/>
</dbReference>
<dbReference type="Gene3D" id="3.20.20.300">
    <property type="entry name" value="Glycoside hydrolase, family 3, N-terminal domain"/>
    <property type="match status" value="1"/>
</dbReference>
<dbReference type="InterPro" id="IPR026891">
    <property type="entry name" value="Fn3-like"/>
</dbReference>
<proteinExistence type="inferred from homology"/>
<dbReference type="InterPro" id="IPR013783">
    <property type="entry name" value="Ig-like_fold"/>
</dbReference>
<name>A0ABM8E3B0_9MICO</name>
<evidence type="ECO:0000256" key="2">
    <source>
        <dbReference type="ARBA" id="ARBA00022801"/>
    </source>
</evidence>